<dbReference type="Pfam" id="PF00271">
    <property type="entry name" value="Helicase_C"/>
    <property type="match status" value="1"/>
</dbReference>
<feature type="region of interest" description="Disordered" evidence="10">
    <location>
        <begin position="371"/>
        <end position="395"/>
    </location>
</feature>
<dbReference type="SUPFAM" id="SSF52540">
    <property type="entry name" value="P-loop containing nucleoside triphosphate hydrolases"/>
    <property type="match status" value="2"/>
</dbReference>
<proteinExistence type="inferred from homology"/>
<dbReference type="PANTHER" id="PTHR45626:SF12">
    <property type="entry name" value="DNA REPAIR PROTEIN RAD16"/>
    <property type="match status" value="1"/>
</dbReference>
<keyword evidence="8" id="KW-0067">ATP-binding</keyword>
<evidence type="ECO:0000256" key="5">
    <source>
        <dbReference type="ARBA" id="ARBA00022801"/>
    </source>
</evidence>
<accession>F4RU19</accession>
<dbReference type="AlphaFoldDB" id="F4RU19"/>
<dbReference type="GO" id="GO:0005634">
    <property type="term" value="C:nucleus"/>
    <property type="evidence" value="ECO:0007669"/>
    <property type="project" value="TreeGrafter"/>
</dbReference>
<evidence type="ECO:0000313" key="15">
    <source>
        <dbReference type="Proteomes" id="UP000001072"/>
    </source>
</evidence>
<keyword evidence="2" id="KW-0479">Metal-binding</keyword>
<feature type="domain" description="Helicase ATP-binding" evidence="12">
    <location>
        <begin position="518"/>
        <end position="701"/>
    </location>
</feature>
<dbReference type="InterPro" id="IPR000330">
    <property type="entry name" value="SNF2_N"/>
</dbReference>
<dbReference type="GO" id="GO:0016787">
    <property type="term" value="F:hydrolase activity"/>
    <property type="evidence" value="ECO:0007669"/>
    <property type="project" value="UniProtKB-KW"/>
</dbReference>
<evidence type="ECO:0000256" key="7">
    <source>
        <dbReference type="ARBA" id="ARBA00022833"/>
    </source>
</evidence>
<dbReference type="Gene3D" id="3.40.50.300">
    <property type="entry name" value="P-loop containing nucleotide triphosphate hydrolases"/>
    <property type="match status" value="1"/>
</dbReference>
<dbReference type="STRING" id="747676.F4RU19"/>
<evidence type="ECO:0000259" key="11">
    <source>
        <dbReference type="PROSITE" id="PS50089"/>
    </source>
</evidence>
<comment type="similarity">
    <text evidence="1">Belongs to the SNF2/RAD54 helicase family.</text>
</comment>
<dbReference type="HOGENOM" id="CLU_000315_2_8_1"/>
<evidence type="ECO:0000256" key="9">
    <source>
        <dbReference type="PROSITE-ProRule" id="PRU00175"/>
    </source>
</evidence>
<dbReference type="PANTHER" id="PTHR45626">
    <property type="entry name" value="TRANSCRIPTION TERMINATION FACTOR 2-RELATED"/>
    <property type="match status" value="1"/>
</dbReference>
<feature type="region of interest" description="Disordered" evidence="10">
    <location>
        <begin position="186"/>
        <end position="205"/>
    </location>
</feature>
<dbReference type="InterPro" id="IPR050628">
    <property type="entry name" value="SNF2_RAD54_helicase_TF"/>
</dbReference>
<keyword evidence="7" id="KW-0862">Zinc</keyword>
<dbReference type="InterPro" id="IPR027417">
    <property type="entry name" value="P-loop_NTPase"/>
</dbReference>
<dbReference type="InterPro" id="IPR014001">
    <property type="entry name" value="Helicase_ATP-bd"/>
</dbReference>
<dbReference type="InterPro" id="IPR038718">
    <property type="entry name" value="SNF2-like_sf"/>
</dbReference>
<dbReference type="SMART" id="SM00490">
    <property type="entry name" value="HELICc"/>
    <property type="match status" value="1"/>
</dbReference>
<dbReference type="CDD" id="cd18793">
    <property type="entry name" value="SF2_C_SNF"/>
    <property type="match status" value="1"/>
</dbReference>
<feature type="domain" description="RING-type" evidence="11">
    <location>
        <begin position="881"/>
        <end position="937"/>
    </location>
</feature>
<evidence type="ECO:0000256" key="3">
    <source>
        <dbReference type="ARBA" id="ARBA00022741"/>
    </source>
</evidence>
<feature type="region of interest" description="Disordered" evidence="10">
    <location>
        <begin position="116"/>
        <end position="177"/>
    </location>
</feature>
<dbReference type="Gene3D" id="3.40.50.10810">
    <property type="entry name" value="Tandem AAA-ATPase domain"/>
    <property type="match status" value="1"/>
</dbReference>
<evidence type="ECO:0000256" key="10">
    <source>
        <dbReference type="SAM" id="MobiDB-lite"/>
    </source>
</evidence>
<feature type="region of interest" description="Disordered" evidence="10">
    <location>
        <begin position="329"/>
        <end position="350"/>
    </location>
</feature>
<dbReference type="InParanoid" id="F4RU19"/>
<evidence type="ECO:0000256" key="1">
    <source>
        <dbReference type="ARBA" id="ARBA00007025"/>
    </source>
</evidence>
<dbReference type="RefSeq" id="XP_007412621.1">
    <property type="nucleotide sequence ID" value="XM_007412559.1"/>
</dbReference>
<dbReference type="InterPro" id="IPR017907">
    <property type="entry name" value="Znf_RING_CS"/>
</dbReference>
<dbReference type="SMART" id="SM00184">
    <property type="entry name" value="RING"/>
    <property type="match status" value="1"/>
</dbReference>
<protein>
    <submittedName>
        <fullName evidence="14">Uncharacterized protein</fullName>
    </submittedName>
</protein>
<dbReference type="PROSITE" id="PS51192">
    <property type="entry name" value="HELICASE_ATP_BIND_1"/>
    <property type="match status" value="1"/>
</dbReference>
<dbReference type="GO" id="GO:0008270">
    <property type="term" value="F:zinc ion binding"/>
    <property type="evidence" value="ECO:0007669"/>
    <property type="project" value="UniProtKB-KW"/>
</dbReference>
<dbReference type="CDD" id="cd18008">
    <property type="entry name" value="DEXDc_SHPRH-like"/>
    <property type="match status" value="1"/>
</dbReference>
<dbReference type="OrthoDB" id="423559at2759"/>
<dbReference type="Pfam" id="PF13923">
    <property type="entry name" value="zf-C3HC4_2"/>
    <property type="match status" value="1"/>
</dbReference>
<dbReference type="GeneID" id="18925959"/>
<name>F4RU19_MELLP</name>
<dbReference type="eggNOG" id="KOG1001">
    <property type="taxonomic scope" value="Eukaryota"/>
</dbReference>
<dbReference type="PROSITE" id="PS50089">
    <property type="entry name" value="ZF_RING_2"/>
    <property type="match status" value="1"/>
</dbReference>
<evidence type="ECO:0000313" key="14">
    <source>
        <dbReference type="EMBL" id="EGG04160.1"/>
    </source>
</evidence>
<dbReference type="InterPro" id="IPR013083">
    <property type="entry name" value="Znf_RING/FYVE/PHD"/>
</dbReference>
<keyword evidence="5" id="KW-0378">Hydrolase</keyword>
<keyword evidence="6" id="KW-0347">Helicase</keyword>
<evidence type="ECO:0000256" key="2">
    <source>
        <dbReference type="ARBA" id="ARBA00022723"/>
    </source>
</evidence>
<dbReference type="Pfam" id="PF00176">
    <property type="entry name" value="SNF2-rel_dom"/>
    <property type="match status" value="1"/>
</dbReference>
<dbReference type="VEuPathDB" id="FungiDB:MELLADRAFT_117156"/>
<organism evidence="15">
    <name type="scientific">Melampsora larici-populina (strain 98AG31 / pathotype 3-4-7)</name>
    <name type="common">Poplar leaf rust fungus</name>
    <dbReference type="NCBI Taxonomy" id="747676"/>
    <lineage>
        <taxon>Eukaryota</taxon>
        <taxon>Fungi</taxon>
        <taxon>Dikarya</taxon>
        <taxon>Basidiomycota</taxon>
        <taxon>Pucciniomycotina</taxon>
        <taxon>Pucciniomycetes</taxon>
        <taxon>Pucciniales</taxon>
        <taxon>Melampsoraceae</taxon>
        <taxon>Melampsora</taxon>
    </lineage>
</organism>
<dbReference type="KEGG" id="mlr:MELLADRAFT_117156"/>
<keyword evidence="4 9" id="KW-0863">Zinc-finger</keyword>
<evidence type="ECO:0000256" key="4">
    <source>
        <dbReference type="ARBA" id="ARBA00022771"/>
    </source>
</evidence>
<reference evidence="15" key="1">
    <citation type="journal article" date="2011" name="Proc. Natl. Acad. Sci. U.S.A.">
        <title>Obligate biotrophy features unraveled by the genomic analysis of rust fungi.</title>
        <authorList>
            <person name="Duplessis S."/>
            <person name="Cuomo C.A."/>
            <person name="Lin Y.-C."/>
            <person name="Aerts A."/>
            <person name="Tisserant E."/>
            <person name="Veneault-Fourrey C."/>
            <person name="Joly D.L."/>
            <person name="Hacquard S."/>
            <person name="Amselem J."/>
            <person name="Cantarel B.L."/>
            <person name="Chiu R."/>
            <person name="Coutinho P.M."/>
            <person name="Feau N."/>
            <person name="Field M."/>
            <person name="Frey P."/>
            <person name="Gelhaye E."/>
            <person name="Goldberg J."/>
            <person name="Grabherr M.G."/>
            <person name="Kodira C.D."/>
            <person name="Kohler A."/>
            <person name="Kuees U."/>
            <person name="Lindquist E.A."/>
            <person name="Lucas S.M."/>
            <person name="Mago R."/>
            <person name="Mauceli E."/>
            <person name="Morin E."/>
            <person name="Murat C."/>
            <person name="Pangilinan J.L."/>
            <person name="Park R."/>
            <person name="Pearson M."/>
            <person name="Quesneville H."/>
            <person name="Rouhier N."/>
            <person name="Sakthikumar S."/>
            <person name="Salamov A.A."/>
            <person name="Schmutz J."/>
            <person name="Selles B."/>
            <person name="Shapiro H."/>
            <person name="Tanguay P."/>
            <person name="Tuskan G.A."/>
            <person name="Henrissat B."/>
            <person name="Van de Peer Y."/>
            <person name="Rouze P."/>
            <person name="Ellis J.G."/>
            <person name="Dodds P.N."/>
            <person name="Schein J.E."/>
            <person name="Zhong S."/>
            <person name="Hamelin R.C."/>
            <person name="Grigoriev I.V."/>
            <person name="Szabo L.J."/>
            <person name="Martin F."/>
        </authorList>
    </citation>
    <scope>NUCLEOTIDE SEQUENCE [LARGE SCALE GENOMIC DNA]</scope>
    <source>
        <strain evidence="15">98AG31 / pathotype 3-4-7</strain>
    </source>
</reference>
<dbReference type="SUPFAM" id="SSF57850">
    <property type="entry name" value="RING/U-box"/>
    <property type="match status" value="1"/>
</dbReference>
<dbReference type="GO" id="GO:0008094">
    <property type="term" value="F:ATP-dependent activity, acting on DNA"/>
    <property type="evidence" value="ECO:0007669"/>
    <property type="project" value="TreeGrafter"/>
</dbReference>
<evidence type="ECO:0000256" key="6">
    <source>
        <dbReference type="ARBA" id="ARBA00022806"/>
    </source>
</evidence>
<evidence type="ECO:0000259" key="12">
    <source>
        <dbReference type="PROSITE" id="PS51192"/>
    </source>
</evidence>
<feature type="compositionally biased region" description="Polar residues" evidence="10">
    <location>
        <begin position="371"/>
        <end position="384"/>
    </location>
</feature>
<dbReference type="PROSITE" id="PS00518">
    <property type="entry name" value="ZF_RING_1"/>
    <property type="match status" value="1"/>
</dbReference>
<feature type="domain" description="Helicase C-terminal" evidence="13">
    <location>
        <begin position="1011"/>
        <end position="1168"/>
    </location>
</feature>
<sequence length="1185" mass="132983">MNPIPNPKYSDEEIEGFACAQLLAPLRNIPKAYLNQLRQHCEIFPHDYLFRLRPFAGQGQYGEVDCHEPGCGHVQISLYPRESVADGGRSEGIGGLSAFQSHIRDSSIHRSLRDARVRKAHERTPNVNPTGSSPSKSKAGLVQKKLLFTSTSKAPTPKRQISENYRTPTSKKPKMERSPIVIDSSDSEIAVQDEKPDITSSTQVVSDEDDHVICLDGESRVPLKSSMARLRTSDSRTPASSRDVKPITAALQRATISPPIRIAQPPRVDRNQLQRELQETVLALEYLSTCLKGAMDTKNFLRVKEVRQQTTEKLKLKYSLEKQLKELPSGDSFWSSGPSSDVKPSVYSSDVKPDVKPGVCGWDIKPSMQNNTPTPYASTSNAQSPFYVDHNAPTPMKPVLPPRAPITGVNSQLVASPRGAASHLMRDSSPEDERAPIDLDDADLPNPLFQNPELNAMTDAQRDEFYKKAIMNLDFEHNATVAQARKDLGMPETGEAYIAGMTCQLMPHQIIGVSWMVKEEKGSHRGGMLADEMGLGKTVEVIATMAANLPSDKHRRTTLIIAPLALITQWKAEIEEKCSIDYKILLYHGQYERPSKHSIQKYDVIITTPGQITGQWPDDEAALKELADSSQTPRKLITGPLLEIDWYRVVIDEAQNIRNPKSKLSRAVCALKSIYRWSLSGTPIFNCLMDIYPQLRFLKIRPYNDLREFRQRITHWEKKRPNLAGQRAQTIIKTFTLRRQKTTKLDGQPLIILPEKVIEAVMLDMSIEEREVYDCIEKHMQAKFNKFLRAGTVLKASAKSRLAYSSSLSLTCIPSNDLCLEEGDGDDADVANREDPMQELKRAIDTLGQDWVDRVVRKCQEELDELVQVEKGNPDATAPECPICSDALDHTARITKCLHTFCKGCINQIMDHEDHANVINDRVQDPEKVSKPCPNCRAPFKRTDTFLRTAFLPEEPEEEKDDEEEGVILTSKRKNIVIDDDEDELPEVSLGKGKAKAKPQYAVIPSAKLVYLLEELKRLRVEAPDDRVVILSQWTSFLDIVAQYLDENDFQYARYQGSMDSKARTAAVHEFQKGDKPLMLMSLKCGGVGLNLTRGNRVINLDLAWTPASEAQAFDRVHRLGQTKIVNVKRLMINNTVEQRMLELQLKKQMITDNALGEGSGKRLPKLTIAQISTLFGLDTGDHGF</sequence>
<dbReference type="PROSITE" id="PS51194">
    <property type="entry name" value="HELICASE_CTER"/>
    <property type="match status" value="1"/>
</dbReference>
<dbReference type="GO" id="GO:0005524">
    <property type="term" value="F:ATP binding"/>
    <property type="evidence" value="ECO:0007669"/>
    <property type="project" value="UniProtKB-KW"/>
</dbReference>
<evidence type="ECO:0000259" key="13">
    <source>
        <dbReference type="PROSITE" id="PS51194"/>
    </source>
</evidence>
<feature type="compositionally biased region" description="Polar residues" evidence="10">
    <location>
        <begin position="125"/>
        <end position="136"/>
    </location>
</feature>
<evidence type="ECO:0000256" key="8">
    <source>
        <dbReference type="ARBA" id="ARBA00022840"/>
    </source>
</evidence>
<dbReference type="InterPro" id="IPR001650">
    <property type="entry name" value="Helicase_C-like"/>
</dbReference>
<keyword evidence="3" id="KW-0547">Nucleotide-binding</keyword>
<dbReference type="InterPro" id="IPR049730">
    <property type="entry name" value="SNF2/RAD54-like_C"/>
</dbReference>
<dbReference type="EMBL" id="GL883120">
    <property type="protein sequence ID" value="EGG04160.1"/>
    <property type="molecule type" value="Genomic_DNA"/>
</dbReference>
<dbReference type="Gene3D" id="3.30.40.10">
    <property type="entry name" value="Zinc/RING finger domain, C3HC4 (zinc finger)"/>
    <property type="match status" value="1"/>
</dbReference>
<dbReference type="SMART" id="SM00487">
    <property type="entry name" value="DEXDc"/>
    <property type="match status" value="1"/>
</dbReference>
<dbReference type="GO" id="GO:0004386">
    <property type="term" value="F:helicase activity"/>
    <property type="evidence" value="ECO:0007669"/>
    <property type="project" value="UniProtKB-KW"/>
</dbReference>
<dbReference type="Proteomes" id="UP000001072">
    <property type="component" value="Unassembled WGS sequence"/>
</dbReference>
<keyword evidence="15" id="KW-1185">Reference proteome</keyword>
<feature type="compositionally biased region" description="Low complexity" evidence="10">
    <location>
        <begin position="329"/>
        <end position="341"/>
    </location>
</feature>
<gene>
    <name evidence="14" type="ORF">MELLADRAFT_117156</name>
</gene>
<dbReference type="GO" id="GO:0006289">
    <property type="term" value="P:nucleotide-excision repair"/>
    <property type="evidence" value="ECO:0007669"/>
    <property type="project" value="TreeGrafter"/>
</dbReference>
<dbReference type="InterPro" id="IPR001841">
    <property type="entry name" value="Znf_RING"/>
</dbReference>